<feature type="chain" id="PRO_5025343323" evidence="2">
    <location>
        <begin position="22"/>
        <end position="406"/>
    </location>
</feature>
<feature type="region of interest" description="Disordered" evidence="1">
    <location>
        <begin position="225"/>
        <end position="244"/>
    </location>
</feature>
<evidence type="ECO:0000256" key="2">
    <source>
        <dbReference type="SAM" id="SignalP"/>
    </source>
</evidence>
<accession>A0A6A7AIT2</accession>
<dbReference type="AlphaFoldDB" id="A0A6A7AIT2"/>
<evidence type="ECO:0000313" key="4">
    <source>
        <dbReference type="Proteomes" id="UP000799424"/>
    </source>
</evidence>
<proteinExistence type="predicted"/>
<reference evidence="3" key="1">
    <citation type="journal article" date="2020" name="Stud. Mycol.">
        <title>101 Dothideomycetes genomes: a test case for predicting lifestyles and emergence of pathogens.</title>
        <authorList>
            <person name="Haridas S."/>
            <person name="Albert R."/>
            <person name="Binder M."/>
            <person name="Bloem J."/>
            <person name="Labutti K."/>
            <person name="Salamov A."/>
            <person name="Andreopoulos B."/>
            <person name="Baker S."/>
            <person name="Barry K."/>
            <person name="Bills G."/>
            <person name="Bluhm B."/>
            <person name="Cannon C."/>
            <person name="Castanera R."/>
            <person name="Culley D."/>
            <person name="Daum C."/>
            <person name="Ezra D."/>
            <person name="Gonzalez J."/>
            <person name="Henrissat B."/>
            <person name="Kuo A."/>
            <person name="Liang C."/>
            <person name="Lipzen A."/>
            <person name="Lutzoni F."/>
            <person name="Magnuson J."/>
            <person name="Mondo S."/>
            <person name="Nolan M."/>
            <person name="Ohm R."/>
            <person name="Pangilinan J."/>
            <person name="Park H.-J."/>
            <person name="Ramirez L."/>
            <person name="Alfaro M."/>
            <person name="Sun H."/>
            <person name="Tritt A."/>
            <person name="Yoshinaga Y."/>
            <person name="Zwiers L.-H."/>
            <person name="Turgeon B."/>
            <person name="Goodwin S."/>
            <person name="Spatafora J."/>
            <person name="Crous P."/>
            <person name="Grigoriev I."/>
        </authorList>
    </citation>
    <scope>NUCLEOTIDE SEQUENCE</scope>
    <source>
        <strain evidence="3">CBS 113818</strain>
    </source>
</reference>
<dbReference type="EMBL" id="MU006216">
    <property type="protein sequence ID" value="KAF2832864.1"/>
    <property type="molecule type" value="Genomic_DNA"/>
</dbReference>
<dbReference type="Proteomes" id="UP000799424">
    <property type="component" value="Unassembled WGS sequence"/>
</dbReference>
<dbReference type="OrthoDB" id="3937708at2759"/>
<gene>
    <name evidence="3" type="ORF">CC86DRAFT_364878</name>
</gene>
<sequence>MLFSQSLSLTAFAVLLSFAKADGPNAICYAYGVDFVDEGNYFINSQLSEKFSAVSYFQGCNQDIADVLLVEPAGVNSQEYLCDQISTYPENDLKLSTCPIQKSQMISGHWLLLVMGNNGDLGQPFAWQRDLYLTVGTPVTSTFTPTVTFSLTSTPIVTQTTTTTFVNVITTRPLSTVTLPSGTAQNTKTITPLPTTTTSTKIMTKTSLSLTKVFAVTTQTVTATCTTPGRPGRPDKPCRYSPTKLHPAAMVTPTIIPKMHRFMRKSDRAVDIEWARARFEAAKQRRAEKALEAAAPLERRAPDAPILTVTGDIPVNTTTTVLAPASTTVETVLTSETTTSTLPAVTVFSGLYTNTVTLPTPTKTQLKLSFATTTKIITFGATFTKRTTVTPTTSVSACKKAGGHFW</sequence>
<keyword evidence="4" id="KW-1185">Reference proteome</keyword>
<evidence type="ECO:0000256" key="1">
    <source>
        <dbReference type="SAM" id="MobiDB-lite"/>
    </source>
</evidence>
<protein>
    <submittedName>
        <fullName evidence="3">Uncharacterized protein</fullName>
    </submittedName>
</protein>
<name>A0A6A7AIT2_9PLEO</name>
<organism evidence="3 4">
    <name type="scientific">Ophiobolus disseminans</name>
    <dbReference type="NCBI Taxonomy" id="1469910"/>
    <lineage>
        <taxon>Eukaryota</taxon>
        <taxon>Fungi</taxon>
        <taxon>Dikarya</taxon>
        <taxon>Ascomycota</taxon>
        <taxon>Pezizomycotina</taxon>
        <taxon>Dothideomycetes</taxon>
        <taxon>Pleosporomycetidae</taxon>
        <taxon>Pleosporales</taxon>
        <taxon>Pleosporineae</taxon>
        <taxon>Phaeosphaeriaceae</taxon>
        <taxon>Ophiobolus</taxon>
    </lineage>
</organism>
<keyword evidence="2" id="KW-0732">Signal</keyword>
<evidence type="ECO:0000313" key="3">
    <source>
        <dbReference type="EMBL" id="KAF2832864.1"/>
    </source>
</evidence>
<feature type="signal peptide" evidence="2">
    <location>
        <begin position="1"/>
        <end position="21"/>
    </location>
</feature>